<dbReference type="GO" id="GO:0005524">
    <property type="term" value="F:ATP binding"/>
    <property type="evidence" value="ECO:0007669"/>
    <property type="project" value="UniProtKB-KW"/>
</dbReference>
<dbReference type="InterPro" id="IPR011009">
    <property type="entry name" value="Kinase-like_dom_sf"/>
</dbReference>
<evidence type="ECO:0000313" key="5">
    <source>
        <dbReference type="EMBL" id="CEM49258.1"/>
    </source>
</evidence>
<organism evidence="5">
    <name type="scientific">Chromera velia CCMP2878</name>
    <dbReference type="NCBI Taxonomy" id="1169474"/>
    <lineage>
        <taxon>Eukaryota</taxon>
        <taxon>Sar</taxon>
        <taxon>Alveolata</taxon>
        <taxon>Colpodellida</taxon>
        <taxon>Chromeraceae</taxon>
        <taxon>Chromera</taxon>
    </lineage>
</organism>
<proteinExistence type="predicted"/>
<feature type="compositionally biased region" description="Acidic residues" evidence="3">
    <location>
        <begin position="397"/>
        <end position="414"/>
    </location>
</feature>
<feature type="compositionally biased region" description="Gly residues" evidence="3">
    <location>
        <begin position="371"/>
        <end position="381"/>
    </location>
</feature>
<dbReference type="Pfam" id="PF00069">
    <property type="entry name" value="Pkinase"/>
    <property type="match status" value="1"/>
</dbReference>
<dbReference type="PANTHER" id="PTHR48012">
    <property type="entry name" value="STERILE20-LIKE KINASE, ISOFORM B-RELATED"/>
    <property type="match status" value="1"/>
</dbReference>
<dbReference type="SUPFAM" id="SSF56112">
    <property type="entry name" value="Protein kinase-like (PK-like)"/>
    <property type="match status" value="1"/>
</dbReference>
<name>A0A0G4HXM9_9ALVE</name>
<dbReference type="SMART" id="SM00220">
    <property type="entry name" value="S_TKc"/>
    <property type="match status" value="1"/>
</dbReference>
<evidence type="ECO:0000256" key="3">
    <source>
        <dbReference type="SAM" id="MobiDB-lite"/>
    </source>
</evidence>
<dbReference type="EMBL" id="CDMZ01004275">
    <property type="protein sequence ID" value="CEM49258.1"/>
    <property type="molecule type" value="Genomic_DNA"/>
</dbReference>
<feature type="region of interest" description="Disordered" evidence="3">
    <location>
        <begin position="319"/>
        <end position="414"/>
    </location>
</feature>
<gene>
    <name evidence="5" type="ORF">Cvel_9298</name>
</gene>
<dbReference type="VEuPathDB" id="CryptoDB:Cvel_9298"/>
<dbReference type="Gene3D" id="1.10.510.10">
    <property type="entry name" value="Transferase(Phosphotransferase) domain 1"/>
    <property type="match status" value="1"/>
</dbReference>
<evidence type="ECO:0000256" key="1">
    <source>
        <dbReference type="ARBA" id="ARBA00022741"/>
    </source>
</evidence>
<protein>
    <recommendedName>
        <fullName evidence="4">Protein kinase domain-containing protein</fullName>
    </recommendedName>
</protein>
<dbReference type="PANTHER" id="PTHR48012:SF16">
    <property type="entry name" value="NON-SPECIFIC SERINE_THREONINE PROTEIN KINASE"/>
    <property type="match status" value="1"/>
</dbReference>
<dbReference type="InterPro" id="IPR000719">
    <property type="entry name" value="Prot_kinase_dom"/>
</dbReference>
<dbReference type="GO" id="GO:0005737">
    <property type="term" value="C:cytoplasm"/>
    <property type="evidence" value="ECO:0007669"/>
    <property type="project" value="TreeGrafter"/>
</dbReference>
<dbReference type="PhylomeDB" id="A0A0G4HXM9"/>
<dbReference type="Gene3D" id="3.30.200.20">
    <property type="entry name" value="Phosphorylase Kinase, domain 1"/>
    <property type="match status" value="1"/>
</dbReference>
<evidence type="ECO:0000256" key="2">
    <source>
        <dbReference type="ARBA" id="ARBA00022840"/>
    </source>
</evidence>
<dbReference type="GO" id="GO:0004674">
    <property type="term" value="F:protein serine/threonine kinase activity"/>
    <property type="evidence" value="ECO:0007669"/>
    <property type="project" value="TreeGrafter"/>
</dbReference>
<dbReference type="InterPro" id="IPR008271">
    <property type="entry name" value="Ser/Thr_kinase_AS"/>
</dbReference>
<sequence length="414" mass="45137">MSGQPAKETEWPETADGYQQGAVIGHGAFAPVYKARVLVGPHKGEEVAIKVIDLEAFADSSMEEIRRELVTMRNCDHPNVIRYFVAIIVKHQLWLVMPLLAGGSCLSLLRATAPTGFKSVGALAYILLATARAMAYFHANKLLHRDLKAGNILLGADAAVQIADFGVSASLKEEKTRTTFVGTPCWMAPEVLEQSGGYNEKADVWSFGITAIELAQGEAPFQRFPPLKVMMMILQRDPPQLTGPDWDPDFADLVNSCLQKDPQRRPSMEQILQVHQKFFRKADPSQLVELLRRVPPLEQRGPTGLPEEVVMRPTVDKRPVGVSWDFGETTTAAPAGPGGYQTTGPDGRKVWSASPPDAAQAGARRQDSREGTGGINAGGTGPRKQQEGPPRHKGEDPLEDLSETEEIDDDGDVE</sequence>
<feature type="compositionally biased region" description="Basic and acidic residues" evidence="3">
    <location>
        <begin position="384"/>
        <end position="396"/>
    </location>
</feature>
<accession>A0A0G4HXM9</accession>
<dbReference type="PROSITE" id="PS50011">
    <property type="entry name" value="PROTEIN_KINASE_DOM"/>
    <property type="match status" value="1"/>
</dbReference>
<feature type="domain" description="Protein kinase" evidence="4">
    <location>
        <begin position="18"/>
        <end position="278"/>
    </location>
</feature>
<keyword evidence="2" id="KW-0067">ATP-binding</keyword>
<dbReference type="PROSITE" id="PS00108">
    <property type="entry name" value="PROTEIN_KINASE_ST"/>
    <property type="match status" value="1"/>
</dbReference>
<dbReference type="AlphaFoldDB" id="A0A0G4HXM9"/>
<dbReference type="InterPro" id="IPR050629">
    <property type="entry name" value="STE20/SPS1-PAK"/>
</dbReference>
<reference evidence="5" key="1">
    <citation type="submission" date="2014-11" db="EMBL/GenBank/DDBJ databases">
        <authorList>
            <person name="Otto D Thomas"/>
            <person name="Naeem Raeece"/>
        </authorList>
    </citation>
    <scope>NUCLEOTIDE SEQUENCE</scope>
</reference>
<evidence type="ECO:0000259" key="4">
    <source>
        <dbReference type="PROSITE" id="PS50011"/>
    </source>
</evidence>
<keyword evidence="1" id="KW-0547">Nucleotide-binding</keyword>